<keyword evidence="6" id="KW-1185">Reference proteome</keyword>
<sequence length="148" mass="15986">MAVKIRLLRMGKIRNPQYRIVVADSRTKRDGRAIEFVGIYQPKEDPSVIEVKSDRVQYWLSVGAQPSEAVQRLLELTGDWQKFKGLPAPPPLKVAAEKADRTAAYEAEAKAAAGLGTTEAKPAKKAAKAAEAPAQTEEQAGADSGEQA</sequence>
<dbReference type="PANTHER" id="PTHR12919">
    <property type="entry name" value="30S RIBOSOMAL PROTEIN S16"/>
    <property type="match status" value="1"/>
</dbReference>
<dbReference type="Gene3D" id="3.30.1320.10">
    <property type="match status" value="1"/>
</dbReference>
<dbReference type="InterPro" id="IPR000307">
    <property type="entry name" value="Ribosomal_bS16"/>
</dbReference>
<evidence type="ECO:0000256" key="2">
    <source>
        <dbReference type="ARBA" id="ARBA00023274"/>
    </source>
</evidence>
<dbReference type="EMBL" id="FTNF01000006">
    <property type="protein sequence ID" value="SIR12396.1"/>
    <property type="molecule type" value="Genomic_DNA"/>
</dbReference>
<dbReference type="Proteomes" id="UP000186004">
    <property type="component" value="Unassembled WGS sequence"/>
</dbReference>
<dbReference type="InterPro" id="IPR023803">
    <property type="entry name" value="Ribosomal_bS16_dom_sf"/>
</dbReference>
<evidence type="ECO:0000313" key="6">
    <source>
        <dbReference type="Proteomes" id="UP000186004"/>
    </source>
</evidence>
<keyword evidence="1 3" id="KW-0689">Ribosomal protein</keyword>
<evidence type="ECO:0000256" key="4">
    <source>
        <dbReference type="SAM" id="MobiDB-lite"/>
    </source>
</evidence>
<protein>
    <recommendedName>
        <fullName evidence="3">Small ribosomal subunit protein bS16</fullName>
    </recommendedName>
</protein>
<dbReference type="NCBIfam" id="NF011093">
    <property type="entry name" value="PRK14520.1"/>
    <property type="match status" value="1"/>
</dbReference>
<feature type="region of interest" description="Disordered" evidence="4">
    <location>
        <begin position="112"/>
        <end position="148"/>
    </location>
</feature>
<dbReference type="Pfam" id="PF00886">
    <property type="entry name" value="Ribosomal_S16"/>
    <property type="match status" value="1"/>
</dbReference>
<dbReference type="GO" id="GO:0003735">
    <property type="term" value="F:structural constituent of ribosome"/>
    <property type="evidence" value="ECO:0007669"/>
    <property type="project" value="InterPro"/>
</dbReference>
<dbReference type="PANTHER" id="PTHR12919:SF20">
    <property type="entry name" value="SMALL RIBOSOMAL SUBUNIT PROTEIN BS16M"/>
    <property type="match status" value="1"/>
</dbReference>
<evidence type="ECO:0000256" key="3">
    <source>
        <dbReference type="HAMAP-Rule" id="MF_00385"/>
    </source>
</evidence>
<dbReference type="NCBIfam" id="TIGR00002">
    <property type="entry name" value="S16"/>
    <property type="match status" value="1"/>
</dbReference>
<dbReference type="GO" id="GO:0006412">
    <property type="term" value="P:translation"/>
    <property type="evidence" value="ECO:0007669"/>
    <property type="project" value="UniProtKB-UniRule"/>
</dbReference>
<dbReference type="SUPFAM" id="SSF54565">
    <property type="entry name" value="Ribosomal protein S16"/>
    <property type="match status" value="1"/>
</dbReference>
<name>A0A1N6YD09_9ACTN</name>
<reference evidence="5 6" key="1">
    <citation type="submission" date="2017-01" db="EMBL/GenBank/DDBJ databases">
        <authorList>
            <person name="Mah S.A."/>
            <person name="Swanson W.J."/>
            <person name="Moy G.W."/>
            <person name="Vacquier V.D."/>
        </authorList>
    </citation>
    <scope>NUCLEOTIDE SEQUENCE [LARGE SCALE GENOMIC DNA]</scope>
    <source>
        <strain evidence="5 6">DSM 45758</strain>
    </source>
</reference>
<gene>
    <name evidence="3" type="primary">rpsP</name>
    <name evidence="5" type="ORF">SAMN05444858_106256</name>
</gene>
<organism evidence="5 6">
    <name type="scientific">Micromonospora avicenniae</name>
    <dbReference type="NCBI Taxonomy" id="1198245"/>
    <lineage>
        <taxon>Bacteria</taxon>
        <taxon>Bacillati</taxon>
        <taxon>Actinomycetota</taxon>
        <taxon>Actinomycetes</taxon>
        <taxon>Micromonosporales</taxon>
        <taxon>Micromonosporaceae</taxon>
        <taxon>Micromonospora</taxon>
    </lineage>
</organism>
<accession>A0A1N6YD09</accession>
<evidence type="ECO:0000256" key="1">
    <source>
        <dbReference type="ARBA" id="ARBA00022980"/>
    </source>
</evidence>
<dbReference type="STRING" id="1198245.SAMN05444858_106256"/>
<keyword evidence="2 3" id="KW-0687">Ribonucleoprotein</keyword>
<comment type="similarity">
    <text evidence="3">Belongs to the bacterial ribosomal protein bS16 family.</text>
</comment>
<dbReference type="RefSeq" id="WP_076470517.1">
    <property type="nucleotide sequence ID" value="NZ_FTNF01000006.1"/>
</dbReference>
<feature type="compositionally biased region" description="Low complexity" evidence="4">
    <location>
        <begin position="129"/>
        <end position="142"/>
    </location>
</feature>
<dbReference type="GO" id="GO:0015935">
    <property type="term" value="C:small ribosomal subunit"/>
    <property type="evidence" value="ECO:0007669"/>
    <property type="project" value="TreeGrafter"/>
</dbReference>
<dbReference type="GO" id="GO:0005737">
    <property type="term" value="C:cytoplasm"/>
    <property type="evidence" value="ECO:0007669"/>
    <property type="project" value="UniProtKB-ARBA"/>
</dbReference>
<dbReference type="HAMAP" id="MF_00385">
    <property type="entry name" value="Ribosomal_bS16"/>
    <property type="match status" value="1"/>
</dbReference>
<proteinExistence type="inferred from homology"/>
<dbReference type="OrthoDB" id="9807878at2"/>
<dbReference type="AlphaFoldDB" id="A0A1N6YD09"/>
<evidence type="ECO:0000313" key="5">
    <source>
        <dbReference type="EMBL" id="SIR12396.1"/>
    </source>
</evidence>